<dbReference type="OrthoDB" id="9796085at2"/>
<dbReference type="RefSeq" id="WP_050355869.1">
    <property type="nucleotide sequence ID" value="NZ_LGSS01000012.1"/>
</dbReference>
<evidence type="ECO:0000313" key="1">
    <source>
        <dbReference type="EMBL" id="KNF07738.1"/>
    </source>
</evidence>
<name>A0A0L0W840_GOTPU</name>
<dbReference type="PANTHER" id="PTHR31118:SF12">
    <property type="entry name" value="CYCLASE-LIKE PROTEIN 2"/>
    <property type="match status" value="1"/>
</dbReference>
<dbReference type="GO" id="GO:0004061">
    <property type="term" value="F:arylformamidase activity"/>
    <property type="evidence" value="ECO:0007669"/>
    <property type="project" value="InterPro"/>
</dbReference>
<dbReference type="AlphaFoldDB" id="A0A0L0W840"/>
<dbReference type="SUPFAM" id="SSF102198">
    <property type="entry name" value="Putative cyclase"/>
    <property type="match status" value="1"/>
</dbReference>
<organism evidence="1 2">
    <name type="scientific">Gottschalkia purinilytica</name>
    <name type="common">Clostridium purinilyticum</name>
    <dbReference type="NCBI Taxonomy" id="1503"/>
    <lineage>
        <taxon>Bacteria</taxon>
        <taxon>Bacillati</taxon>
        <taxon>Bacillota</taxon>
        <taxon>Tissierellia</taxon>
        <taxon>Tissierellales</taxon>
        <taxon>Gottschalkiaceae</taxon>
        <taxon>Gottschalkia</taxon>
    </lineage>
</organism>
<dbReference type="GO" id="GO:0019441">
    <property type="term" value="P:L-tryptophan catabolic process to kynurenine"/>
    <property type="evidence" value="ECO:0007669"/>
    <property type="project" value="InterPro"/>
</dbReference>
<proteinExistence type="predicted"/>
<dbReference type="PATRIC" id="fig|1503.3.peg.293"/>
<comment type="caution">
    <text evidence="1">The sequence shown here is derived from an EMBL/GenBank/DDBJ whole genome shotgun (WGS) entry which is preliminary data.</text>
</comment>
<dbReference type="InterPro" id="IPR037175">
    <property type="entry name" value="KFase_sf"/>
</dbReference>
<dbReference type="STRING" id="1503.CLPU_12c00110"/>
<dbReference type="Proteomes" id="UP000037267">
    <property type="component" value="Unassembled WGS sequence"/>
</dbReference>
<dbReference type="InterPro" id="IPR007325">
    <property type="entry name" value="KFase/CYL"/>
</dbReference>
<evidence type="ECO:0000313" key="2">
    <source>
        <dbReference type="Proteomes" id="UP000037267"/>
    </source>
</evidence>
<dbReference type="PANTHER" id="PTHR31118">
    <property type="entry name" value="CYCLASE-LIKE PROTEIN 2"/>
    <property type="match status" value="1"/>
</dbReference>
<gene>
    <name evidence="1" type="ORF">CLPU_12c00110</name>
</gene>
<protein>
    <submittedName>
        <fullName evidence="1">Putative cyclase</fullName>
    </submittedName>
</protein>
<dbReference type="Gene3D" id="3.50.30.50">
    <property type="entry name" value="Putative cyclase"/>
    <property type="match status" value="1"/>
</dbReference>
<reference evidence="2" key="1">
    <citation type="submission" date="2015-07" db="EMBL/GenBank/DDBJ databases">
        <title>Draft genome sequence of the purine-degrading Gottschalkia purinilyticum DSM 1384 (formerly Clostridium purinilyticum).</title>
        <authorList>
            <person name="Poehlein A."/>
            <person name="Schiel-Bengelsdorf B."/>
            <person name="Bengelsdorf F.R."/>
            <person name="Daniel R."/>
            <person name="Duerre P."/>
        </authorList>
    </citation>
    <scope>NUCLEOTIDE SEQUENCE [LARGE SCALE GENOMIC DNA]</scope>
    <source>
        <strain evidence="2">DSM 1384</strain>
    </source>
</reference>
<accession>A0A0L0W840</accession>
<dbReference type="Pfam" id="PF04199">
    <property type="entry name" value="Cyclase"/>
    <property type="match status" value="1"/>
</dbReference>
<sequence length="211" mass="24146">MNIIDLSQELDISMPTYSDDSKPVIEKVSTIQEDGYNETRLSIYSHLGTHIDSPFHMLSKGYSLEKFTIDKFVGNAFVLDISNLNLKCLEVKELEKYEKNISNCQFLIIKTGWSKYWGDEKYFIDFPVMTEESAKWLGKFSLKGIGIDAISVDPVDTIDYFIHKILFNNNMVIIENLTNLEKLPSEFIFSATPFKYKESDGSPVRAIGIIL</sequence>
<keyword evidence="2" id="KW-1185">Reference proteome</keyword>
<dbReference type="EMBL" id="LGSS01000012">
    <property type="protein sequence ID" value="KNF07738.1"/>
    <property type="molecule type" value="Genomic_DNA"/>
</dbReference>